<sequence>MARGATRGRKAARMRGATRLRILGLLLLIAMVSGAWGWWQWHHWLPDRGTFPVQGVEIGADDGAVNWASLKAIGADFAYIDASASAFARDPRFVENFDAARAANMQVGAVHRYDPCQPAEKQAANFVTTVPRDASLLPPVVELDMLADDCPVRVSDAKVESELMTFLNQVETHAGKPVILKVTSRFEDRYGIAHKLDRNLWLVRDRFMPAYAGRPWTLWTANTSLANEIAQDGLRWIVVQP</sequence>
<dbReference type="GO" id="GO:0003796">
    <property type="term" value="F:lysozyme activity"/>
    <property type="evidence" value="ECO:0007669"/>
    <property type="project" value="InterPro"/>
</dbReference>
<evidence type="ECO:0000256" key="1">
    <source>
        <dbReference type="ARBA" id="ARBA00010646"/>
    </source>
</evidence>
<dbReference type="InterPro" id="IPR017853">
    <property type="entry name" value="GH"/>
</dbReference>
<accession>A0A0B1ZK19</accession>
<reference evidence="2 3" key="1">
    <citation type="submission" date="2014-10" db="EMBL/GenBank/DDBJ databases">
        <title>Genome sequence of Novosphingobium malaysiense MUSC 273(T).</title>
        <authorList>
            <person name="Lee L.-H."/>
        </authorList>
    </citation>
    <scope>NUCLEOTIDE SEQUENCE [LARGE SCALE GENOMIC DNA]</scope>
    <source>
        <strain evidence="2 3">MUSC 273</strain>
    </source>
</reference>
<dbReference type="Pfam" id="PF01183">
    <property type="entry name" value="Glyco_hydro_25"/>
    <property type="match status" value="1"/>
</dbReference>
<comment type="similarity">
    <text evidence="1">Belongs to the glycosyl hydrolase 25 family.</text>
</comment>
<name>A0A0B1ZK19_9SPHN</name>
<dbReference type="GO" id="GO:0016998">
    <property type="term" value="P:cell wall macromolecule catabolic process"/>
    <property type="evidence" value="ECO:0007669"/>
    <property type="project" value="InterPro"/>
</dbReference>
<dbReference type="AlphaFoldDB" id="A0A0B1ZK19"/>
<evidence type="ECO:0000313" key="3">
    <source>
        <dbReference type="Proteomes" id="UP000031057"/>
    </source>
</evidence>
<organism evidence="2 3">
    <name type="scientific">Novosphingobium malaysiense</name>
    <dbReference type="NCBI Taxonomy" id="1348853"/>
    <lineage>
        <taxon>Bacteria</taxon>
        <taxon>Pseudomonadati</taxon>
        <taxon>Pseudomonadota</taxon>
        <taxon>Alphaproteobacteria</taxon>
        <taxon>Sphingomonadales</taxon>
        <taxon>Sphingomonadaceae</taxon>
        <taxon>Novosphingobium</taxon>
    </lineage>
</organism>
<dbReference type="STRING" id="1348853.LK12_08180"/>
<dbReference type="InterPro" id="IPR002053">
    <property type="entry name" value="Glyco_hydro_25"/>
</dbReference>
<comment type="caution">
    <text evidence="2">The sequence shown here is derived from an EMBL/GenBank/DDBJ whole genome shotgun (WGS) entry which is preliminary data.</text>
</comment>
<keyword evidence="3" id="KW-1185">Reference proteome</keyword>
<dbReference type="GO" id="GO:0016052">
    <property type="term" value="P:carbohydrate catabolic process"/>
    <property type="evidence" value="ECO:0007669"/>
    <property type="project" value="TreeGrafter"/>
</dbReference>
<dbReference type="PANTHER" id="PTHR34135">
    <property type="entry name" value="LYSOZYME"/>
    <property type="match status" value="1"/>
</dbReference>
<dbReference type="SUPFAM" id="SSF51445">
    <property type="entry name" value="(Trans)glycosidases"/>
    <property type="match status" value="1"/>
</dbReference>
<gene>
    <name evidence="2" type="ORF">LK12_08180</name>
</gene>
<dbReference type="PANTHER" id="PTHR34135:SF2">
    <property type="entry name" value="LYSOZYME"/>
    <property type="match status" value="1"/>
</dbReference>
<dbReference type="GO" id="GO:0009253">
    <property type="term" value="P:peptidoglycan catabolic process"/>
    <property type="evidence" value="ECO:0007669"/>
    <property type="project" value="InterPro"/>
</dbReference>
<evidence type="ECO:0000313" key="2">
    <source>
        <dbReference type="EMBL" id="KHK90921.1"/>
    </source>
</evidence>
<dbReference type="PROSITE" id="PS51904">
    <property type="entry name" value="GLYCOSYL_HYDROL_F25_2"/>
    <property type="match status" value="1"/>
</dbReference>
<dbReference type="EMBL" id="JTDI01000003">
    <property type="protein sequence ID" value="KHK90921.1"/>
    <property type="molecule type" value="Genomic_DNA"/>
</dbReference>
<proteinExistence type="inferred from homology"/>
<dbReference type="CDD" id="cd00599">
    <property type="entry name" value="GH25_muramidase"/>
    <property type="match status" value="1"/>
</dbReference>
<dbReference type="Gene3D" id="3.20.20.80">
    <property type="entry name" value="Glycosidases"/>
    <property type="match status" value="1"/>
</dbReference>
<dbReference type="Proteomes" id="UP000031057">
    <property type="component" value="Unassembled WGS sequence"/>
</dbReference>
<protein>
    <submittedName>
        <fullName evidence="2">Lysozyme</fullName>
    </submittedName>
</protein>